<dbReference type="STRING" id="8496.A0A151N698"/>
<dbReference type="GO" id="GO:0005654">
    <property type="term" value="C:nucleoplasm"/>
    <property type="evidence" value="ECO:0007669"/>
    <property type="project" value="TreeGrafter"/>
</dbReference>
<accession>A0A151N698</accession>
<feature type="domain" description="EF-hand" evidence="4">
    <location>
        <begin position="123"/>
        <end position="158"/>
    </location>
</feature>
<dbReference type="InterPro" id="IPR052603">
    <property type="entry name" value="EFCB6"/>
</dbReference>
<dbReference type="PROSITE" id="PS50222">
    <property type="entry name" value="EF_HAND_2"/>
    <property type="match status" value="1"/>
</dbReference>
<dbReference type="Pfam" id="PF08976">
    <property type="entry name" value="EF-hand_11"/>
    <property type="match status" value="1"/>
</dbReference>
<dbReference type="PANTHER" id="PTHR20875">
    <property type="entry name" value="EF-HAND CALCIUM-BINDING DOMAIN-CONTAINING PROTEIN 6-RELATED"/>
    <property type="match status" value="1"/>
</dbReference>
<dbReference type="Proteomes" id="UP000050525">
    <property type="component" value="Unassembled WGS sequence"/>
</dbReference>
<dbReference type="GO" id="GO:0005509">
    <property type="term" value="F:calcium ion binding"/>
    <property type="evidence" value="ECO:0007669"/>
    <property type="project" value="InterPro"/>
</dbReference>
<keyword evidence="1" id="KW-0597">Phosphoprotein</keyword>
<dbReference type="InterPro" id="IPR015070">
    <property type="entry name" value="EF_hand_DJBP"/>
</dbReference>
<proteinExistence type="predicted"/>
<dbReference type="PANTHER" id="PTHR20875:SF2">
    <property type="entry name" value="EF-HAND CALCIUM-BINDING DOMAIN-CONTAINING PROTEIN 6"/>
    <property type="match status" value="1"/>
</dbReference>
<sequence length="362" mass="41774">MLGMNPRSALNYQEFLQLFQTQEAKEAHPWLNSSYRPKQMRMDAELACDQAHYYLVIKVQTRWHDLARPMFHCWLQSANLCCRDMPQYCNEGCENFREFDRERNGIVQPKDLRNVLYRFAIPITSTEFEKLWARYDTDLKGYLTCQEFLQKMGAENIPADIGLSSQIAEDNCETLKARFSNQQKKHSKLEEQQKQQTQALPISEIKKQINLGISIQDSKLSYVDFLRAFDDSRASKYQQRQKQAAPPASCTMLSLKKTLTKIKEIVTSSYDLLYKRKRALSILTSRTTHKKLQNVIRAHSWKVGKVILTPVRLRKDFKKSSPTLKNIVLTTRAIGQKIKTASATTSSLKTSGTQCLSLLMGN</sequence>
<keyword evidence="3" id="KW-0106">Calcium</keyword>
<keyword evidence="6" id="KW-1185">Reference proteome</keyword>
<evidence type="ECO:0000256" key="1">
    <source>
        <dbReference type="ARBA" id="ARBA00022553"/>
    </source>
</evidence>
<protein>
    <submittedName>
        <fullName evidence="5">EF-hand calcium-binding domain-containing protein 6 isoform B</fullName>
    </submittedName>
</protein>
<evidence type="ECO:0000259" key="4">
    <source>
        <dbReference type="PROSITE" id="PS50222"/>
    </source>
</evidence>
<evidence type="ECO:0000256" key="2">
    <source>
        <dbReference type="ARBA" id="ARBA00022737"/>
    </source>
</evidence>
<evidence type="ECO:0000313" key="6">
    <source>
        <dbReference type="Proteomes" id="UP000050525"/>
    </source>
</evidence>
<dbReference type="InterPro" id="IPR011992">
    <property type="entry name" value="EF-hand-dom_pair"/>
</dbReference>
<dbReference type="SUPFAM" id="SSF47473">
    <property type="entry name" value="EF-hand"/>
    <property type="match status" value="1"/>
</dbReference>
<evidence type="ECO:0000313" key="5">
    <source>
        <dbReference type="EMBL" id="KYO32352.1"/>
    </source>
</evidence>
<dbReference type="AlphaFoldDB" id="A0A151N698"/>
<dbReference type="EMBL" id="AKHW03003933">
    <property type="protein sequence ID" value="KYO32352.1"/>
    <property type="molecule type" value="Genomic_DNA"/>
</dbReference>
<comment type="caution">
    <text evidence="5">The sequence shown here is derived from an EMBL/GenBank/DDBJ whole genome shotgun (WGS) entry which is preliminary data.</text>
</comment>
<keyword evidence="2" id="KW-0677">Repeat</keyword>
<dbReference type="Gene3D" id="1.10.238.10">
    <property type="entry name" value="EF-hand"/>
    <property type="match status" value="1"/>
</dbReference>
<dbReference type="InterPro" id="IPR002048">
    <property type="entry name" value="EF_hand_dom"/>
</dbReference>
<evidence type="ECO:0000256" key="3">
    <source>
        <dbReference type="ARBA" id="ARBA00022837"/>
    </source>
</evidence>
<gene>
    <name evidence="5" type="primary">EFCAB6-1</name>
    <name evidence="5" type="ORF">Y1Q_0002421</name>
</gene>
<reference evidence="5 6" key="1">
    <citation type="journal article" date="2012" name="Genome Biol.">
        <title>Sequencing three crocodilian genomes to illuminate the evolution of archosaurs and amniotes.</title>
        <authorList>
            <person name="St John J.A."/>
            <person name="Braun E.L."/>
            <person name="Isberg S.R."/>
            <person name="Miles L.G."/>
            <person name="Chong A.Y."/>
            <person name="Gongora J."/>
            <person name="Dalzell P."/>
            <person name="Moran C."/>
            <person name="Bed'hom B."/>
            <person name="Abzhanov A."/>
            <person name="Burgess S.C."/>
            <person name="Cooksey A.M."/>
            <person name="Castoe T.A."/>
            <person name="Crawford N.G."/>
            <person name="Densmore L.D."/>
            <person name="Drew J.C."/>
            <person name="Edwards S.V."/>
            <person name="Faircloth B.C."/>
            <person name="Fujita M.K."/>
            <person name="Greenwold M.J."/>
            <person name="Hoffmann F.G."/>
            <person name="Howard J.M."/>
            <person name="Iguchi T."/>
            <person name="Janes D.E."/>
            <person name="Khan S.Y."/>
            <person name="Kohno S."/>
            <person name="de Koning A.J."/>
            <person name="Lance S.L."/>
            <person name="McCarthy F.M."/>
            <person name="McCormack J.E."/>
            <person name="Merchant M.E."/>
            <person name="Peterson D.G."/>
            <person name="Pollock D.D."/>
            <person name="Pourmand N."/>
            <person name="Raney B.J."/>
            <person name="Roessler K.A."/>
            <person name="Sanford J.R."/>
            <person name="Sawyer R.H."/>
            <person name="Schmidt C.J."/>
            <person name="Triplett E.W."/>
            <person name="Tuberville T.D."/>
            <person name="Venegas-Anaya M."/>
            <person name="Howard J.T."/>
            <person name="Jarvis E.D."/>
            <person name="Guillette L.J.Jr."/>
            <person name="Glenn T.C."/>
            <person name="Green R.E."/>
            <person name="Ray D.A."/>
        </authorList>
    </citation>
    <scope>NUCLEOTIDE SEQUENCE [LARGE SCALE GENOMIC DNA]</scope>
    <source>
        <strain evidence="5">KSC_2009_1</strain>
    </source>
</reference>
<organism evidence="5 6">
    <name type="scientific">Alligator mississippiensis</name>
    <name type="common">American alligator</name>
    <dbReference type="NCBI Taxonomy" id="8496"/>
    <lineage>
        <taxon>Eukaryota</taxon>
        <taxon>Metazoa</taxon>
        <taxon>Chordata</taxon>
        <taxon>Craniata</taxon>
        <taxon>Vertebrata</taxon>
        <taxon>Euteleostomi</taxon>
        <taxon>Archelosauria</taxon>
        <taxon>Archosauria</taxon>
        <taxon>Crocodylia</taxon>
        <taxon>Alligatoridae</taxon>
        <taxon>Alligatorinae</taxon>
        <taxon>Alligator</taxon>
    </lineage>
</organism>
<name>A0A151N698_ALLMI</name>